<keyword evidence="3" id="KW-0804">Transcription</keyword>
<dbReference type="GO" id="GO:0003700">
    <property type="term" value="F:DNA-binding transcription factor activity"/>
    <property type="evidence" value="ECO:0007669"/>
    <property type="project" value="InterPro"/>
</dbReference>
<evidence type="ECO:0000256" key="2">
    <source>
        <dbReference type="ARBA" id="ARBA00023125"/>
    </source>
</evidence>
<sequence length="121" mass="14456">MTDFKQDRAIYLQMAERICDEILAGKYNADNRIPSVRELAVLLEVNTNTVVKTYDLLLQWGIIYTRRGLGYFVTENALQKIRHTRGERFMNENLPELFRQMELLEISIETIIRQWKKFKEK</sequence>
<evidence type="ECO:0000313" key="5">
    <source>
        <dbReference type="EMBL" id="MBU3838808.1"/>
    </source>
</evidence>
<organism evidence="5 6">
    <name type="scientific">Candidatus Phocaeicola faecigallinarum</name>
    <dbReference type="NCBI Taxonomy" id="2838732"/>
    <lineage>
        <taxon>Bacteria</taxon>
        <taxon>Pseudomonadati</taxon>
        <taxon>Bacteroidota</taxon>
        <taxon>Bacteroidia</taxon>
        <taxon>Bacteroidales</taxon>
        <taxon>Bacteroidaceae</taxon>
        <taxon>Phocaeicola</taxon>
    </lineage>
</organism>
<dbReference type="SMART" id="SM00345">
    <property type="entry name" value="HTH_GNTR"/>
    <property type="match status" value="1"/>
</dbReference>
<dbReference type="GO" id="GO:0003677">
    <property type="term" value="F:DNA binding"/>
    <property type="evidence" value="ECO:0007669"/>
    <property type="project" value="UniProtKB-KW"/>
</dbReference>
<evidence type="ECO:0000256" key="1">
    <source>
        <dbReference type="ARBA" id="ARBA00023015"/>
    </source>
</evidence>
<dbReference type="Gene3D" id="1.10.287.100">
    <property type="match status" value="1"/>
</dbReference>
<feature type="domain" description="HTH gntR-type" evidence="4">
    <location>
        <begin position="8"/>
        <end position="76"/>
    </location>
</feature>
<protein>
    <submittedName>
        <fullName evidence="5">GntR family transcriptional regulator</fullName>
    </submittedName>
</protein>
<dbReference type="PANTHER" id="PTHR38445">
    <property type="entry name" value="HTH-TYPE TRANSCRIPTIONAL REPRESSOR YTRA"/>
    <property type="match status" value="1"/>
</dbReference>
<dbReference type="AlphaFoldDB" id="A0A948TCU0"/>
<dbReference type="SUPFAM" id="SSF46785">
    <property type="entry name" value="Winged helix' DNA-binding domain"/>
    <property type="match status" value="1"/>
</dbReference>
<evidence type="ECO:0000256" key="3">
    <source>
        <dbReference type="ARBA" id="ARBA00023163"/>
    </source>
</evidence>
<dbReference type="InterPro" id="IPR000524">
    <property type="entry name" value="Tscrpt_reg_HTH_GntR"/>
</dbReference>
<dbReference type="PANTHER" id="PTHR38445:SF10">
    <property type="entry name" value="GNTR-FAMILY TRANSCRIPTIONAL REGULATOR"/>
    <property type="match status" value="1"/>
</dbReference>
<dbReference type="EMBL" id="JAHLFW010000089">
    <property type="protein sequence ID" value="MBU3838808.1"/>
    <property type="molecule type" value="Genomic_DNA"/>
</dbReference>
<dbReference type="InterPro" id="IPR036390">
    <property type="entry name" value="WH_DNA-bd_sf"/>
</dbReference>
<dbReference type="InterPro" id="IPR036388">
    <property type="entry name" value="WH-like_DNA-bd_sf"/>
</dbReference>
<keyword evidence="2" id="KW-0238">DNA-binding</keyword>
<accession>A0A948TCU0</accession>
<dbReference type="Gene3D" id="1.10.10.10">
    <property type="entry name" value="Winged helix-like DNA-binding domain superfamily/Winged helix DNA-binding domain"/>
    <property type="match status" value="1"/>
</dbReference>
<name>A0A948TCU0_9BACT</name>
<dbReference type="Pfam" id="PF00392">
    <property type="entry name" value="GntR"/>
    <property type="match status" value="1"/>
</dbReference>
<evidence type="ECO:0000259" key="4">
    <source>
        <dbReference type="PROSITE" id="PS50949"/>
    </source>
</evidence>
<keyword evidence="1" id="KW-0805">Transcription regulation</keyword>
<dbReference type="CDD" id="cd07377">
    <property type="entry name" value="WHTH_GntR"/>
    <property type="match status" value="1"/>
</dbReference>
<evidence type="ECO:0000313" key="6">
    <source>
        <dbReference type="Proteomes" id="UP000783796"/>
    </source>
</evidence>
<reference evidence="5" key="2">
    <citation type="submission" date="2021-04" db="EMBL/GenBank/DDBJ databases">
        <authorList>
            <person name="Gilroy R."/>
        </authorList>
    </citation>
    <scope>NUCLEOTIDE SEQUENCE</scope>
    <source>
        <strain evidence="5">G4-2901</strain>
    </source>
</reference>
<dbReference type="PROSITE" id="PS50949">
    <property type="entry name" value="HTH_GNTR"/>
    <property type="match status" value="1"/>
</dbReference>
<reference evidence="5" key="1">
    <citation type="journal article" date="2021" name="PeerJ">
        <title>Extensive microbial diversity within the chicken gut microbiome revealed by metagenomics and culture.</title>
        <authorList>
            <person name="Gilroy R."/>
            <person name="Ravi A."/>
            <person name="Getino M."/>
            <person name="Pursley I."/>
            <person name="Horton D.L."/>
            <person name="Alikhan N.F."/>
            <person name="Baker D."/>
            <person name="Gharbi K."/>
            <person name="Hall N."/>
            <person name="Watson M."/>
            <person name="Adriaenssens E.M."/>
            <person name="Foster-Nyarko E."/>
            <person name="Jarju S."/>
            <person name="Secka A."/>
            <person name="Antonio M."/>
            <person name="Oren A."/>
            <person name="Chaudhuri R.R."/>
            <person name="La Ragione R."/>
            <person name="Hildebrand F."/>
            <person name="Pallen M.J."/>
        </authorList>
    </citation>
    <scope>NUCLEOTIDE SEQUENCE</scope>
    <source>
        <strain evidence="5">G4-2901</strain>
    </source>
</reference>
<proteinExistence type="predicted"/>
<comment type="caution">
    <text evidence="5">The sequence shown here is derived from an EMBL/GenBank/DDBJ whole genome shotgun (WGS) entry which is preliminary data.</text>
</comment>
<dbReference type="Proteomes" id="UP000783796">
    <property type="component" value="Unassembled WGS sequence"/>
</dbReference>
<gene>
    <name evidence="5" type="ORF">H9777_10980</name>
</gene>